<evidence type="ECO:0000256" key="2">
    <source>
        <dbReference type="ARBA" id="ARBA00009748"/>
    </source>
</evidence>
<dbReference type="Gene3D" id="1.10.110.10">
    <property type="entry name" value="Plant lipid-transfer and hydrophobic proteins"/>
    <property type="match status" value="1"/>
</dbReference>
<dbReference type="PANTHER" id="PTHR33044">
    <property type="entry name" value="BIFUNCTIONAL INHIBITOR/LIPID-TRANSFER PROTEIN/SEED STORAGE 2S ALBUMIN SUPERFAMILY PROTEIN-RELATED"/>
    <property type="match status" value="1"/>
</dbReference>
<keyword evidence="7" id="KW-0325">Glycoprotein</keyword>
<evidence type="ECO:0000256" key="6">
    <source>
        <dbReference type="ARBA" id="ARBA00023157"/>
    </source>
</evidence>
<feature type="compositionally biased region" description="Low complexity" evidence="9">
    <location>
        <begin position="156"/>
        <end position="182"/>
    </location>
</feature>
<keyword evidence="4" id="KW-0472">Membrane</keyword>
<dbReference type="Proteomes" id="UP001154282">
    <property type="component" value="Unassembled WGS sequence"/>
</dbReference>
<accession>A0AAV0P504</accession>
<keyword evidence="8" id="KW-0449">Lipoprotein</keyword>
<feature type="chain" id="PRO_5043347982" description="Bifunctional inhibitor/plant lipid transfer protein/seed storage helical domain-containing protein" evidence="10">
    <location>
        <begin position="29"/>
        <end position="211"/>
    </location>
</feature>
<feature type="domain" description="Bifunctional inhibitor/plant lipid transfer protein/seed storage helical" evidence="11">
    <location>
        <begin position="34"/>
        <end position="113"/>
    </location>
</feature>
<name>A0AAV0P504_9ROSI</name>
<proteinExistence type="inferred from homology"/>
<sequence>MASFKPTSLLLLISMVASLSLLTSPAHGQITTSCSSTAIAALAPCMSFLTNSSGTGSSPTAGCCDTLKNLTGTSLDCMCLVVTGSVPFQIPINRTLAISLPRACNMPGVPLQCKAAAGAPVPAPGSAPSLAPGISPSDTPTSERQKLVHSHRSVVPETPSPESGTTTPDLTPPSSTTGSTPTINTSAAAASYSFSPSLVVLAVGFVLCKFY</sequence>
<dbReference type="InterPro" id="IPR016140">
    <property type="entry name" value="Bifunc_inhib/LTP/seed_store"/>
</dbReference>
<organism evidence="12 13">
    <name type="scientific">Linum tenue</name>
    <dbReference type="NCBI Taxonomy" id="586396"/>
    <lineage>
        <taxon>Eukaryota</taxon>
        <taxon>Viridiplantae</taxon>
        <taxon>Streptophyta</taxon>
        <taxon>Embryophyta</taxon>
        <taxon>Tracheophyta</taxon>
        <taxon>Spermatophyta</taxon>
        <taxon>Magnoliopsida</taxon>
        <taxon>eudicotyledons</taxon>
        <taxon>Gunneridae</taxon>
        <taxon>Pentapetalae</taxon>
        <taxon>rosids</taxon>
        <taxon>fabids</taxon>
        <taxon>Malpighiales</taxon>
        <taxon>Linaceae</taxon>
        <taxon>Linum</taxon>
    </lineage>
</organism>
<keyword evidence="3" id="KW-1003">Cell membrane</keyword>
<evidence type="ECO:0000256" key="3">
    <source>
        <dbReference type="ARBA" id="ARBA00022475"/>
    </source>
</evidence>
<dbReference type="InterPro" id="IPR036312">
    <property type="entry name" value="Bifun_inhib/LTP/seed_sf"/>
</dbReference>
<dbReference type="GO" id="GO:0005886">
    <property type="term" value="C:plasma membrane"/>
    <property type="evidence" value="ECO:0007669"/>
    <property type="project" value="UniProtKB-SubCell"/>
</dbReference>
<keyword evidence="5 10" id="KW-0732">Signal</keyword>
<evidence type="ECO:0000256" key="4">
    <source>
        <dbReference type="ARBA" id="ARBA00022622"/>
    </source>
</evidence>
<dbReference type="AlphaFoldDB" id="A0AAV0P504"/>
<reference evidence="12" key="1">
    <citation type="submission" date="2022-08" db="EMBL/GenBank/DDBJ databases">
        <authorList>
            <person name="Gutierrez-Valencia J."/>
        </authorList>
    </citation>
    <scope>NUCLEOTIDE SEQUENCE</scope>
</reference>
<comment type="caution">
    <text evidence="12">The sequence shown here is derived from an EMBL/GenBank/DDBJ whole genome shotgun (WGS) entry which is preliminary data.</text>
</comment>
<dbReference type="CDD" id="cd00010">
    <property type="entry name" value="AAI_LTSS"/>
    <property type="match status" value="1"/>
</dbReference>
<evidence type="ECO:0000256" key="10">
    <source>
        <dbReference type="SAM" id="SignalP"/>
    </source>
</evidence>
<evidence type="ECO:0000256" key="5">
    <source>
        <dbReference type="ARBA" id="ARBA00022729"/>
    </source>
</evidence>
<dbReference type="Pfam" id="PF14368">
    <property type="entry name" value="LTP_2"/>
    <property type="match status" value="1"/>
</dbReference>
<dbReference type="SUPFAM" id="SSF47699">
    <property type="entry name" value="Bifunctional inhibitor/lipid-transfer protein/seed storage 2S albumin"/>
    <property type="match status" value="1"/>
</dbReference>
<evidence type="ECO:0000313" key="12">
    <source>
        <dbReference type="EMBL" id="CAI0465903.1"/>
    </source>
</evidence>
<dbReference type="InterPro" id="IPR043325">
    <property type="entry name" value="LTSS"/>
</dbReference>
<dbReference type="GO" id="GO:0098552">
    <property type="term" value="C:side of membrane"/>
    <property type="evidence" value="ECO:0007669"/>
    <property type="project" value="UniProtKB-KW"/>
</dbReference>
<dbReference type="PROSITE" id="PS51257">
    <property type="entry name" value="PROKAR_LIPOPROTEIN"/>
    <property type="match status" value="1"/>
</dbReference>
<feature type="signal peptide" evidence="10">
    <location>
        <begin position="1"/>
        <end position="28"/>
    </location>
</feature>
<comment type="similarity">
    <text evidence="2">Belongs to the plant LTP family.</text>
</comment>
<keyword evidence="13" id="KW-1185">Reference proteome</keyword>
<evidence type="ECO:0000256" key="1">
    <source>
        <dbReference type="ARBA" id="ARBA00004609"/>
    </source>
</evidence>
<evidence type="ECO:0000256" key="8">
    <source>
        <dbReference type="ARBA" id="ARBA00023288"/>
    </source>
</evidence>
<feature type="region of interest" description="Disordered" evidence="9">
    <location>
        <begin position="124"/>
        <end position="182"/>
    </location>
</feature>
<dbReference type="SMART" id="SM00499">
    <property type="entry name" value="AAI"/>
    <property type="match status" value="1"/>
</dbReference>
<evidence type="ECO:0000259" key="11">
    <source>
        <dbReference type="SMART" id="SM00499"/>
    </source>
</evidence>
<keyword evidence="4" id="KW-0336">GPI-anchor</keyword>
<comment type="subcellular location">
    <subcellularLocation>
        <location evidence="1">Cell membrane</location>
        <topology evidence="1">Lipid-anchor</topology>
        <topology evidence="1">GPI-anchor</topology>
    </subcellularLocation>
</comment>
<gene>
    <name evidence="12" type="ORF">LITE_LOCUS36795</name>
</gene>
<keyword evidence="6" id="KW-1015">Disulfide bond</keyword>
<feature type="compositionally biased region" description="Low complexity" evidence="9">
    <location>
        <begin position="124"/>
        <end position="137"/>
    </location>
</feature>
<evidence type="ECO:0000256" key="7">
    <source>
        <dbReference type="ARBA" id="ARBA00023180"/>
    </source>
</evidence>
<evidence type="ECO:0000256" key="9">
    <source>
        <dbReference type="SAM" id="MobiDB-lite"/>
    </source>
</evidence>
<protein>
    <recommendedName>
        <fullName evidence="11">Bifunctional inhibitor/plant lipid transfer protein/seed storage helical domain-containing protein</fullName>
    </recommendedName>
</protein>
<dbReference type="EMBL" id="CAMGYJ010000008">
    <property type="protein sequence ID" value="CAI0465903.1"/>
    <property type="molecule type" value="Genomic_DNA"/>
</dbReference>
<evidence type="ECO:0000313" key="13">
    <source>
        <dbReference type="Proteomes" id="UP001154282"/>
    </source>
</evidence>